<evidence type="ECO:0000313" key="4">
    <source>
        <dbReference type="Proteomes" id="UP000669060"/>
    </source>
</evidence>
<dbReference type="InterPro" id="IPR008258">
    <property type="entry name" value="Transglycosylase_SLT_dom_1"/>
</dbReference>
<name>A0ABS3TS80_9PSED</name>
<dbReference type="InterPro" id="IPR000189">
    <property type="entry name" value="Transglyc_AS"/>
</dbReference>
<keyword evidence="4" id="KW-1185">Reference proteome</keyword>
<dbReference type="PANTHER" id="PTHR37423:SF2">
    <property type="entry name" value="MEMBRANE-BOUND LYTIC MUREIN TRANSGLYCOSYLASE C"/>
    <property type="match status" value="1"/>
</dbReference>
<organism evidence="3 4">
    <name type="scientific">Pseudomonas schmalbachii</name>
    <dbReference type="NCBI Taxonomy" id="2816993"/>
    <lineage>
        <taxon>Bacteria</taxon>
        <taxon>Pseudomonadati</taxon>
        <taxon>Pseudomonadota</taxon>
        <taxon>Gammaproteobacteria</taxon>
        <taxon>Pseudomonadales</taxon>
        <taxon>Pseudomonadaceae</taxon>
        <taxon>Pseudomonas</taxon>
    </lineage>
</organism>
<dbReference type="CDD" id="cd00254">
    <property type="entry name" value="LT-like"/>
    <property type="match status" value="1"/>
</dbReference>
<dbReference type="PROSITE" id="PS00922">
    <property type="entry name" value="TRANSGLYCOSYLASE"/>
    <property type="match status" value="1"/>
</dbReference>
<reference evidence="3 4" key="1">
    <citation type="submission" date="2020-12" db="EMBL/GenBank/DDBJ databases">
        <title>Pseudomonas schmalbachii sp. nov. isolated from millipede gut.</title>
        <authorList>
            <person name="Shelomi M."/>
        </authorList>
    </citation>
    <scope>NUCLEOTIDE SEQUENCE [LARGE SCALE GENOMIC DNA]</scope>
    <source>
        <strain evidence="3 4">Milli4</strain>
    </source>
</reference>
<proteinExistence type="inferred from homology"/>
<accession>A0ABS3TS80</accession>
<evidence type="ECO:0000313" key="3">
    <source>
        <dbReference type="EMBL" id="MBO3275429.1"/>
    </source>
</evidence>
<dbReference type="InterPro" id="IPR023346">
    <property type="entry name" value="Lysozyme-like_dom_sf"/>
</dbReference>
<dbReference type="EMBL" id="JAELYA010000003">
    <property type="protein sequence ID" value="MBO3275429.1"/>
    <property type="molecule type" value="Genomic_DNA"/>
</dbReference>
<dbReference type="Proteomes" id="UP000669060">
    <property type="component" value="Unassembled WGS sequence"/>
</dbReference>
<dbReference type="SUPFAM" id="SSF53955">
    <property type="entry name" value="Lysozyme-like"/>
    <property type="match status" value="1"/>
</dbReference>
<comment type="caution">
    <text evidence="3">The sequence shown here is derived from an EMBL/GenBank/DDBJ whole genome shotgun (WGS) entry which is preliminary data.</text>
</comment>
<comment type="similarity">
    <text evidence="1">Belongs to the transglycosylase Slt family.</text>
</comment>
<gene>
    <name evidence="3" type="ORF">JFY56_09350</name>
</gene>
<sequence>MRIAVVALLLAVFAGERAEADIYVSEGADGSLTLSNIKRPGRTYLKVVREPAIRPARKAVRFVDGRRAEDRPYADVVSAAASANDLPPALLHAVISTESRYNPAALSPKGAAGLMQLMPDTARDMGVNDVWDPTANIQGGARYLKSLLQMFGNDIPLAVAAYNAGPTAVSRSGRAIPPYAETQRYVPSVLEEFRRLQGLAPNAPL</sequence>
<feature type="domain" description="Transglycosylase SLT" evidence="2">
    <location>
        <begin position="77"/>
        <end position="173"/>
    </location>
</feature>
<evidence type="ECO:0000259" key="2">
    <source>
        <dbReference type="Pfam" id="PF01464"/>
    </source>
</evidence>
<evidence type="ECO:0000256" key="1">
    <source>
        <dbReference type="ARBA" id="ARBA00007734"/>
    </source>
</evidence>
<dbReference type="RefSeq" id="WP_208313383.1">
    <property type="nucleotide sequence ID" value="NZ_JAELYA010000003.1"/>
</dbReference>
<dbReference type="Pfam" id="PF01464">
    <property type="entry name" value="SLT"/>
    <property type="match status" value="1"/>
</dbReference>
<protein>
    <submittedName>
        <fullName evidence="3">Lytic transglycosylase domain-containing protein</fullName>
    </submittedName>
</protein>
<dbReference type="PANTHER" id="PTHR37423">
    <property type="entry name" value="SOLUBLE LYTIC MUREIN TRANSGLYCOSYLASE-RELATED"/>
    <property type="match status" value="1"/>
</dbReference>
<dbReference type="Gene3D" id="1.10.530.10">
    <property type="match status" value="1"/>
</dbReference>